<name>A0A4P9ZLF3_9FUNG</name>
<keyword evidence="3" id="KW-0436">Ligase</keyword>
<dbReference type="GO" id="GO:0043041">
    <property type="term" value="P:amino acid activation for nonribosomal peptide biosynthetic process"/>
    <property type="evidence" value="ECO:0007669"/>
    <property type="project" value="TreeGrafter"/>
</dbReference>
<dbReference type="EMBL" id="ML003358">
    <property type="protein sequence ID" value="RKP34107.1"/>
    <property type="molecule type" value="Genomic_DNA"/>
</dbReference>
<dbReference type="Pfam" id="PF00668">
    <property type="entry name" value="Condensation"/>
    <property type="match status" value="4"/>
</dbReference>
<dbReference type="Gene3D" id="1.10.1200.10">
    <property type="entry name" value="ACP-like"/>
    <property type="match status" value="2"/>
</dbReference>
<dbReference type="InterPro" id="IPR000873">
    <property type="entry name" value="AMP-dep_synth/lig_dom"/>
</dbReference>
<dbReference type="Gene3D" id="3.30.559.30">
    <property type="entry name" value="Nonribosomal peptide synthetase, condensation domain"/>
    <property type="match status" value="3"/>
</dbReference>
<dbReference type="Gene3D" id="3.40.50.12780">
    <property type="entry name" value="N-terminal domain of ligase-like"/>
    <property type="match status" value="2"/>
</dbReference>
<keyword evidence="1" id="KW-0596">Phosphopantetheine</keyword>
<dbReference type="SUPFAM" id="SSF56801">
    <property type="entry name" value="Acetyl-CoA synthetase-like"/>
    <property type="match status" value="2"/>
</dbReference>
<keyword evidence="6" id="KW-1185">Reference proteome</keyword>
<feature type="domain" description="Carrier" evidence="4">
    <location>
        <begin position="2385"/>
        <end position="2458"/>
    </location>
</feature>
<dbReference type="PROSITE" id="PS00455">
    <property type="entry name" value="AMP_BINDING"/>
    <property type="match status" value="2"/>
</dbReference>
<dbReference type="GO" id="GO:0044550">
    <property type="term" value="P:secondary metabolite biosynthetic process"/>
    <property type="evidence" value="ECO:0007669"/>
    <property type="project" value="TreeGrafter"/>
</dbReference>
<dbReference type="GO" id="GO:0005737">
    <property type="term" value="C:cytoplasm"/>
    <property type="evidence" value="ECO:0007669"/>
    <property type="project" value="TreeGrafter"/>
</dbReference>
<dbReference type="SUPFAM" id="SSF52777">
    <property type="entry name" value="CoA-dependent acyltransferases"/>
    <property type="match status" value="6"/>
</dbReference>
<dbReference type="InterPro" id="IPR023213">
    <property type="entry name" value="CAT-like_dom_sf"/>
</dbReference>
<dbReference type="InterPro" id="IPR009081">
    <property type="entry name" value="PP-bd_ACP"/>
</dbReference>
<sequence>MDSLLQEVSSQLKLGMDEITDILPVSRLQLGFLVSTLKDPSSYMVQESFAISGDLDLGRLQKAWHQLSEQHDILRTKFFQPGSLPNHSFLQVITKRCDIEWSIHTDVADDWSSMENTYFATDRQRGFTFEGPLIRMALFTSPSTNPSRHLCFFTFHHALLDAWSQNIVLAQLVDLYHGTEPAPTTQFSSYISYLQNTDQSQLQAFWQAALANAQPTPPIHFPVYAPGSPVCKYGTYNYTLSSNLASLHAFCRQQGITLNSLLRGVWALTLSRYLGESNDISFGVLTSGRNSPVPDVQNMVGMCINTLPFRVLLNLSTTVTNLVQCIHRQSGELTVSEQCGLLDIYKWGQISPETKLFNSLVAYDNFPPSASSTPNPDIIFELHGGQNFTEYAYTVSFLDNGDNLDCHIVFDETHCDDIYACYLVQFIDHCLSMMVNNPSSSINKIMTLPTGEAQRIKQWAQGPLCEFPQGRWLAHQLFTQHVANQPGAIALETTNERFTYAEVYHRSCCIALALQQGGFKPDLVYIVFTSGTTGRPKGIPVRHESLVNFVLTSCETTQINSDSRILQTVNISFDGCLLEIFGAFHCGGTLVLQDGDILDTLTRVNTCLLISSMLSAIDPTAYPNLTTVFTGGEAVPVHAAHQWCKHVRLFNFYGPVEITITSHIHQIKVNSLVSIGNPLANIQGHILDDQLQPVPVGVPGELCIGGIGVSTGYWKQPELTVKSFITNPLGPGLLYRTGDLVCWLASGKVQFISRKDFQVKLRGYRIELGEIENTASSVEGITNAVASVSQQQLVLYIAPNSVDTVALRIHLATKLPPYMVPNFIVPLDFIPMTSVGKADRKTLQVRPLPVDTTDEAIATDSLSPTFLLIREALADTLKIGAQRITPPASFLQLGGDSISAIQFSNRCKRLGLRISVADILKHTQLLVMEQYAHLIDSEELAPILYQDPTGPVSLTAVQRYALEEYRFINQFNQSMLLKCRQTLTRTGLIQALTTLMTHHDILRMRLELVHGQWQQRVLPIPTDSASWLRQFFYIEQATLTLDEYPAWVSQIQRSISIEHGPAVICGLLTLDGEQHIYLTIHHFMVDFVSWRIILEDLEALLANQTLPAKTIPFREWATQVHAYAQTLPDSIWPVPPTPVDPIPLDYPLLSGSGQPVPPTVTYHTFDVQRTPLGLTLSNALYTEVAPAVGVSPQEFMIASLLLSLQKTLGISVIGLELEGHGRRPWDSSIDISRTVGWFTSIYPAVFDLNQAQTCLTSSNTLCALALAKQRMRSIPDHGFPYSLQRYLKGTSPLAAPLTDRATPKTVDTPSADWNRVVFNYSGRSEQLEGQDAFWCTRHIEMGWTDDLNRDELFNRALSVACDYNADNGLVFSVMYSSELHHSGTIQRVVNQWRSSLECLMKECQSIPAPLIVTASDFSSATLTESDFSKLVRDDLPVLDLTLADIDDIYPCLPVQEGLLFATLQDPAAYMVQMGFNITGPLNIGQFQKAWEQTAHDHPILRTRLLTAGGCRADKNLQIVAKNFDAHWAIGSWENDPVGTVRDQFFQQERATGFTPDRPWIRFGLFQMASESFKFLVSVHHALADGWSIGLLFQDVCGNYLGGALPKAVPYRDFVHYILDQDLSEAELFWTQEFSGVVEPSLLVQAHHHHSVHDLKPSDAEFYGIVERSGQLLQQINSLISDHGVTLSTLLRVAMAAVLHHHTGSTDPVFGVVVSGRNVPVEGVENIIGACINTIPCRVALGGNPSVRDTLRAVYATSTQAHGFEHCRLTDIHRWSGLGQERPLFNTLLVLENYPEAPDNPELPFKLELDSYWDPTDFPLAAIAHTQGDQLQFRVTYRASDFSPEFINSFADHYVTILEALLTADTSSPLTDIPILTSPERARLLESWATNPRDTPRVLAHDLFKLQCESMPHFTALTYNGQRYTYAQLDMAANRLAHSIAQRVSCGSDLIVALVADNCPELIIGQLAIWKTGCAFVVLAPDYPLERHRLILEDTDAIAILSKPPCLSALDSLRLDIPTIPIDNADLFANGPTSVYPSPTIDPSHLASIIYTSGSTGTPKGVMHEHHALANHWQGMGSITNMASGSITPTLVTPTFDVSMSEIWTTLSFGGTLLVSQGEYESALAQATRACCTPSLLSNFDPASFPNLRQVIITGESASQGMVNKWANRVELINWYGPTEVACGSHWTRLQANSEVIPIGTPLPNATGIILDACLRPVPIGVAGQLYLGGRGVTRGYLNRPELNQDKFILNPFTGERIYQSGDLARWLTNGQIECLGRIDNQVKLRGFRIELGETESALELHPAVDQACVVVQDEVHLVGYVVPLSGQTAAILDSLRSRLPHYMVPSALVELAELPLTRVGKVDRKALPRHKFTACNSNGEITQISPVEAQLISLIAETLQIDANAIAPSATFFQLSGNSLSAIQLVSYCHRQNLELSLMDINRTNTIACLAKLVSTSPKPADILIPEFEDFSDSE</sequence>
<dbReference type="PANTHER" id="PTHR45527">
    <property type="entry name" value="NONRIBOSOMAL PEPTIDE SYNTHETASE"/>
    <property type="match status" value="1"/>
</dbReference>
<dbReference type="GO" id="GO:0016874">
    <property type="term" value="F:ligase activity"/>
    <property type="evidence" value="ECO:0007669"/>
    <property type="project" value="UniProtKB-KW"/>
</dbReference>
<dbReference type="SUPFAM" id="SSF47336">
    <property type="entry name" value="ACP-like"/>
    <property type="match status" value="2"/>
</dbReference>
<dbReference type="Pfam" id="PF13193">
    <property type="entry name" value="AMP-binding_C"/>
    <property type="match status" value="1"/>
</dbReference>
<protein>
    <recommendedName>
        <fullName evidence="4">Carrier domain-containing protein</fullName>
    </recommendedName>
</protein>
<dbReference type="Pfam" id="PF00550">
    <property type="entry name" value="PP-binding"/>
    <property type="match status" value="2"/>
</dbReference>
<accession>A0A4P9ZLF3</accession>
<dbReference type="CDD" id="cd05930">
    <property type="entry name" value="A_NRPS"/>
    <property type="match status" value="2"/>
</dbReference>
<dbReference type="InterPro" id="IPR001242">
    <property type="entry name" value="Condensation_dom"/>
</dbReference>
<evidence type="ECO:0000256" key="2">
    <source>
        <dbReference type="ARBA" id="ARBA00022553"/>
    </source>
</evidence>
<dbReference type="CDD" id="cd19542">
    <property type="entry name" value="CT_NRPS-like"/>
    <property type="match status" value="1"/>
</dbReference>
<evidence type="ECO:0000313" key="5">
    <source>
        <dbReference type="EMBL" id="RKP34107.1"/>
    </source>
</evidence>
<dbReference type="STRING" id="215637.A0A4P9ZLF3"/>
<dbReference type="NCBIfam" id="TIGR01733">
    <property type="entry name" value="AA-adenyl-dom"/>
    <property type="match status" value="1"/>
</dbReference>
<dbReference type="InterPro" id="IPR042099">
    <property type="entry name" value="ANL_N_sf"/>
</dbReference>
<dbReference type="InterPro" id="IPR036736">
    <property type="entry name" value="ACP-like_sf"/>
</dbReference>
<keyword evidence="2" id="KW-0597">Phosphoprotein</keyword>
<organism evidence="5 6">
    <name type="scientific">Dimargaris cristalligena</name>
    <dbReference type="NCBI Taxonomy" id="215637"/>
    <lineage>
        <taxon>Eukaryota</taxon>
        <taxon>Fungi</taxon>
        <taxon>Fungi incertae sedis</taxon>
        <taxon>Zoopagomycota</taxon>
        <taxon>Kickxellomycotina</taxon>
        <taxon>Dimargaritomycetes</taxon>
        <taxon>Dimargaritales</taxon>
        <taxon>Dimargaritaceae</taxon>
        <taxon>Dimargaris</taxon>
    </lineage>
</organism>
<dbReference type="PANTHER" id="PTHR45527:SF1">
    <property type="entry name" value="FATTY ACID SYNTHASE"/>
    <property type="match status" value="1"/>
</dbReference>
<feature type="domain" description="Carrier" evidence="4">
    <location>
        <begin position="863"/>
        <end position="939"/>
    </location>
</feature>
<evidence type="ECO:0000256" key="1">
    <source>
        <dbReference type="ARBA" id="ARBA00022450"/>
    </source>
</evidence>
<evidence type="ECO:0000259" key="4">
    <source>
        <dbReference type="PROSITE" id="PS50075"/>
    </source>
</evidence>
<dbReference type="Pfam" id="PF00501">
    <property type="entry name" value="AMP-binding"/>
    <property type="match status" value="2"/>
</dbReference>
<proteinExistence type="predicted"/>
<dbReference type="InterPro" id="IPR020845">
    <property type="entry name" value="AMP-binding_CS"/>
</dbReference>
<dbReference type="Gene3D" id="3.30.559.10">
    <property type="entry name" value="Chloramphenicol acetyltransferase-like domain"/>
    <property type="match status" value="3"/>
</dbReference>
<dbReference type="Gene3D" id="3.30.300.30">
    <property type="match status" value="2"/>
</dbReference>
<gene>
    <name evidence="5" type="ORF">BJ085DRAFT_39455</name>
</gene>
<dbReference type="InterPro" id="IPR025110">
    <property type="entry name" value="AMP-bd_C"/>
</dbReference>
<dbReference type="GO" id="GO:0031177">
    <property type="term" value="F:phosphopantetheine binding"/>
    <property type="evidence" value="ECO:0007669"/>
    <property type="project" value="TreeGrafter"/>
</dbReference>
<reference evidence="6" key="1">
    <citation type="journal article" date="2018" name="Nat. Microbiol.">
        <title>Leveraging single-cell genomics to expand the fungal tree of life.</title>
        <authorList>
            <person name="Ahrendt S.R."/>
            <person name="Quandt C.A."/>
            <person name="Ciobanu D."/>
            <person name="Clum A."/>
            <person name="Salamov A."/>
            <person name="Andreopoulos B."/>
            <person name="Cheng J.F."/>
            <person name="Woyke T."/>
            <person name="Pelin A."/>
            <person name="Henrissat B."/>
            <person name="Reynolds N.K."/>
            <person name="Benny G.L."/>
            <person name="Smith M.E."/>
            <person name="James T.Y."/>
            <person name="Grigoriev I.V."/>
        </authorList>
    </citation>
    <scope>NUCLEOTIDE SEQUENCE [LARGE SCALE GENOMIC DNA]</scope>
    <source>
        <strain evidence="6">RSA 468</strain>
    </source>
</reference>
<dbReference type="PROSITE" id="PS50075">
    <property type="entry name" value="CARRIER"/>
    <property type="match status" value="2"/>
</dbReference>
<dbReference type="InterPro" id="IPR010071">
    <property type="entry name" value="AA_adenyl_dom"/>
</dbReference>
<dbReference type="InterPro" id="IPR045851">
    <property type="entry name" value="AMP-bd_C_sf"/>
</dbReference>
<evidence type="ECO:0000313" key="6">
    <source>
        <dbReference type="Proteomes" id="UP000268162"/>
    </source>
</evidence>
<dbReference type="Proteomes" id="UP000268162">
    <property type="component" value="Unassembled WGS sequence"/>
</dbReference>
<evidence type="ECO:0000256" key="3">
    <source>
        <dbReference type="ARBA" id="ARBA00022598"/>
    </source>
</evidence>